<dbReference type="Proteomes" id="UP000646911">
    <property type="component" value="Unassembled WGS sequence"/>
</dbReference>
<accession>A0ABR6Z8C9</accession>
<proteinExistence type="predicted"/>
<name>A0ABR6Z8C9_9BURK</name>
<reference evidence="1 2" key="1">
    <citation type="submission" date="2020-08" db="EMBL/GenBank/DDBJ databases">
        <title>Novel species isolated from subtropical streams in China.</title>
        <authorList>
            <person name="Lu H."/>
        </authorList>
    </citation>
    <scope>NUCLEOTIDE SEQUENCE [LARGE SCALE GENOMIC DNA]</scope>
    <source>
        <strain evidence="1 2">NL8W</strain>
    </source>
</reference>
<gene>
    <name evidence="1" type="ORF">H8L47_09615</name>
</gene>
<keyword evidence="2" id="KW-1185">Reference proteome</keyword>
<evidence type="ECO:0008006" key="3">
    <source>
        <dbReference type="Google" id="ProtNLM"/>
    </source>
</evidence>
<dbReference type="RefSeq" id="WP_186953368.1">
    <property type="nucleotide sequence ID" value="NZ_JACOFX010000003.1"/>
</dbReference>
<dbReference type="EMBL" id="JACOFX010000003">
    <property type="protein sequence ID" value="MBC3907826.1"/>
    <property type="molecule type" value="Genomic_DNA"/>
</dbReference>
<evidence type="ECO:0000313" key="1">
    <source>
        <dbReference type="EMBL" id="MBC3907826.1"/>
    </source>
</evidence>
<organism evidence="1 2">
    <name type="scientific">Undibacterium umbellatum</name>
    <dbReference type="NCBI Taxonomy" id="2762300"/>
    <lineage>
        <taxon>Bacteria</taxon>
        <taxon>Pseudomonadati</taxon>
        <taxon>Pseudomonadota</taxon>
        <taxon>Betaproteobacteria</taxon>
        <taxon>Burkholderiales</taxon>
        <taxon>Oxalobacteraceae</taxon>
        <taxon>Undibacterium</taxon>
    </lineage>
</organism>
<comment type="caution">
    <text evidence="1">The sequence shown here is derived from an EMBL/GenBank/DDBJ whole genome shotgun (WGS) entry which is preliminary data.</text>
</comment>
<evidence type="ECO:0000313" key="2">
    <source>
        <dbReference type="Proteomes" id="UP000646911"/>
    </source>
</evidence>
<protein>
    <recommendedName>
        <fullName evidence="3">Nuclear transport factor 2 family protein</fullName>
    </recommendedName>
</protein>
<sequence>MQAQFTIPASSTGKQILVILLASLMLLITVFPMRADAAAAVAPATTYPLAADVSSIDGIMHAYYEVVSGPPNTPRNIARDISLHHPRAQIFPTVHEKNGDPRLLVFSVQEFHVWSKPVYDTGFYEREIAREVKSFGSSTHIWSTYETRQTPDGEVTSRGINNIQLYFDGQRYWILSETWDSESPRNPLPTKNGVSK</sequence>